<evidence type="ECO:0000313" key="2">
    <source>
        <dbReference type="Proteomes" id="UP001215280"/>
    </source>
</evidence>
<keyword evidence="2" id="KW-1185">Reference proteome</keyword>
<gene>
    <name evidence="1" type="ORF">DFH07DRAFT_948894</name>
</gene>
<dbReference type="EMBL" id="JARJLG010000002">
    <property type="protein sequence ID" value="KAJ7783905.1"/>
    <property type="molecule type" value="Genomic_DNA"/>
</dbReference>
<proteinExistence type="predicted"/>
<evidence type="ECO:0000313" key="1">
    <source>
        <dbReference type="EMBL" id="KAJ7783905.1"/>
    </source>
</evidence>
<protein>
    <submittedName>
        <fullName evidence="1">Uncharacterized protein</fullName>
    </submittedName>
</protein>
<accession>A0AAD7P0Z7</accession>
<organism evidence="1 2">
    <name type="scientific">Mycena maculata</name>
    <dbReference type="NCBI Taxonomy" id="230809"/>
    <lineage>
        <taxon>Eukaryota</taxon>
        <taxon>Fungi</taxon>
        <taxon>Dikarya</taxon>
        <taxon>Basidiomycota</taxon>
        <taxon>Agaricomycotina</taxon>
        <taxon>Agaricomycetes</taxon>
        <taxon>Agaricomycetidae</taxon>
        <taxon>Agaricales</taxon>
        <taxon>Marasmiineae</taxon>
        <taxon>Mycenaceae</taxon>
        <taxon>Mycena</taxon>
    </lineage>
</organism>
<comment type="caution">
    <text evidence="1">The sequence shown here is derived from an EMBL/GenBank/DDBJ whole genome shotgun (WGS) entry which is preliminary data.</text>
</comment>
<sequence length="107" mass="12001">MPPAPIVKTAPGCMLITASFDVDTFGLSDDEALDNLNNPQLRSLCEKYAVETARANADMVLRLRAHRVKSHTTQAQHLPTYPAVYAMYPGYPYYYDYIPVPLQNPPK</sequence>
<dbReference type="Proteomes" id="UP001215280">
    <property type="component" value="Unassembled WGS sequence"/>
</dbReference>
<dbReference type="AlphaFoldDB" id="A0AAD7P0Z7"/>
<name>A0AAD7P0Z7_9AGAR</name>
<reference evidence="1" key="1">
    <citation type="submission" date="2023-03" db="EMBL/GenBank/DDBJ databases">
        <title>Massive genome expansion in bonnet fungi (Mycena s.s.) driven by repeated elements and novel gene families across ecological guilds.</title>
        <authorList>
            <consortium name="Lawrence Berkeley National Laboratory"/>
            <person name="Harder C.B."/>
            <person name="Miyauchi S."/>
            <person name="Viragh M."/>
            <person name="Kuo A."/>
            <person name="Thoen E."/>
            <person name="Andreopoulos B."/>
            <person name="Lu D."/>
            <person name="Skrede I."/>
            <person name="Drula E."/>
            <person name="Henrissat B."/>
            <person name="Morin E."/>
            <person name="Kohler A."/>
            <person name="Barry K."/>
            <person name="LaButti K."/>
            <person name="Morin E."/>
            <person name="Salamov A."/>
            <person name="Lipzen A."/>
            <person name="Mereny Z."/>
            <person name="Hegedus B."/>
            <person name="Baldrian P."/>
            <person name="Stursova M."/>
            <person name="Weitz H."/>
            <person name="Taylor A."/>
            <person name="Grigoriev I.V."/>
            <person name="Nagy L.G."/>
            <person name="Martin F."/>
            <person name="Kauserud H."/>
        </authorList>
    </citation>
    <scope>NUCLEOTIDE SEQUENCE</scope>
    <source>
        <strain evidence="1">CBHHK188m</strain>
    </source>
</reference>